<dbReference type="EMBL" id="CP036264">
    <property type="protein sequence ID" value="QEF96867.1"/>
    <property type="molecule type" value="Genomic_DNA"/>
</dbReference>
<feature type="signal peptide" evidence="4">
    <location>
        <begin position="1"/>
        <end position="31"/>
    </location>
</feature>
<dbReference type="KEGG" id="smam:Mal15_08970"/>
<feature type="chain" id="PRO_5022805417" description="Cytochrome c-552/4 domain-containing protein" evidence="4">
    <location>
        <begin position="32"/>
        <end position="697"/>
    </location>
</feature>
<feature type="transmembrane region" description="Helical" evidence="3">
    <location>
        <begin position="669"/>
        <end position="691"/>
    </location>
</feature>
<organism evidence="5 6">
    <name type="scientific">Stieleria maiorica</name>
    <dbReference type="NCBI Taxonomy" id="2795974"/>
    <lineage>
        <taxon>Bacteria</taxon>
        <taxon>Pseudomonadati</taxon>
        <taxon>Planctomycetota</taxon>
        <taxon>Planctomycetia</taxon>
        <taxon>Pirellulales</taxon>
        <taxon>Pirellulaceae</taxon>
        <taxon>Stieleria</taxon>
    </lineage>
</organism>
<feature type="region of interest" description="Disordered" evidence="2">
    <location>
        <begin position="148"/>
        <end position="182"/>
    </location>
</feature>
<sequence length="697" mass="75881" precursor="true">MFLPQSFSQWSRVFACAALLGLVAAAHPLVAADGSSYAHSDGDARFLHHIHLYDVNNRRIEPGSTTPYSSLNTCGRCHDYETISHGWHFNAFLPESEDGRQGEPWIWTDPRTGTQLPLSYRDWNQTFDPRKIGIDQWAMVRQFGGRIPGGGLGHAPEEDDAASEADGDADAADETTASPSRWPLSGSLEIDCLACHGVSGSYDFNARRDQIAEENFAWAATAAMKIGTIDGQVSRIKEGADPDDEKTKEKLPQVSYDASRFAADGTVFVDLIRQPQNNACYQCHSNRTVDAEGIQPRWVHDQDVHLRAGMACVDCHRNGIDHHIVRAYPGEQHPSGKDMVTLSCAGCHMGADFVEELGRTGEDEPQHDDYATDQLAGRLGSPHPAHAGLPALHFEKLSCTACHGGPLPRDEALGIMTSLAHSLGEKGHRDGTELPRIAGPVYAKGDDGRVYPHRAVWPAYWASLVDGKLTPLDPSKVYDITRRALRVRSDFSSELLSPKLGSSEMKEALGEDRYRSKPEEWTEEETAKVEAATKAAGEKLFGEKISAAIAALEEELDLQQAVYVSSGFVYASGDEPETVKKIEVDDNDAIDMIRWPMAHNVRPAGWSLGVTGCLECHSDTGKIFASTVAATGPGPDRGEPVAMFTLQGIDADQRLTWNELFTGRASFKIIIATSIGVLTITLLLAAGMLVGRVGRTA</sequence>
<accession>A0A5B9MCB6</accession>
<keyword evidence="3" id="KW-0472">Membrane</keyword>
<name>A0A5B9MCB6_9BACT</name>
<dbReference type="PANTHER" id="PTHR35038:SF8">
    <property type="entry name" value="C-TYPE POLYHEME CYTOCHROME OMCC"/>
    <property type="match status" value="1"/>
</dbReference>
<evidence type="ECO:0000313" key="5">
    <source>
        <dbReference type="EMBL" id="QEF96867.1"/>
    </source>
</evidence>
<evidence type="ECO:0008006" key="7">
    <source>
        <dbReference type="Google" id="ProtNLM"/>
    </source>
</evidence>
<dbReference type="PANTHER" id="PTHR35038">
    <property type="entry name" value="DISSIMILATORY SULFITE REDUCTASE SIRA"/>
    <property type="match status" value="1"/>
</dbReference>
<keyword evidence="3" id="KW-0812">Transmembrane</keyword>
<keyword evidence="3" id="KW-1133">Transmembrane helix</keyword>
<proteinExistence type="predicted"/>
<keyword evidence="6" id="KW-1185">Reference proteome</keyword>
<evidence type="ECO:0000256" key="2">
    <source>
        <dbReference type="SAM" id="MobiDB-lite"/>
    </source>
</evidence>
<dbReference type="InterPro" id="IPR036280">
    <property type="entry name" value="Multihaem_cyt_sf"/>
</dbReference>
<evidence type="ECO:0000256" key="1">
    <source>
        <dbReference type="ARBA" id="ARBA00022729"/>
    </source>
</evidence>
<keyword evidence="1 4" id="KW-0732">Signal</keyword>
<dbReference type="Proteomes" id="UP000321353">
    <property type="component" value="Chromosome"/>
</dbReference>
<dbReference type="AlphaFoldDB" id="A0A5B9MCB6"/>
<evidence type="ECO:0000256" key="4">
    <source>
        <dbReference type="SAM" id="SignalP"/>
    </source>
</evidence>
<protein>
    <recommendedName>
        <fullName evidence="7">Cytochrome c-552/4 domain-containing protein</fullName>
    </recommendedName>
</protein>
<dbReference type="SUPFAM" id="SSF48695">
    <property type="entry name" value="Multiheme cytochromes"/>
    <property type="match status" value="1"/>
</dbReference>
<dbReference type="RefSeq" id="WP_147866615.1">
    <property type="nucleotide sequence ID" value="NZ_CP036264.1"/>
</dbReference>
<evidence type="ECO:0000313" key="6">
    <source>
        <dbReference type="Proteomes" id="UP000321353"/>
    </source>
</evidence>
<feature type="compositionally biased region" description="Acidic residues" evidence="2">
    <location>
        <begin position="157"/>
        <end position="173"/>
    </location>
</feature>
<dbReference type="InterPro" id="IPR051829">
    <property type="entry name" value="Multiheme_Cytochr_ET"/>
</dbReference>
<evidence type="ECO:0000256" key="3">
    <source>
        <dbReference type="SAM" id="Phobius"/>
    </source>
</evidence>
<gene>
    <name evidence="5" type="ORF">Mal15_08970</name>
</gene>
<reference evidence="5 6" key="1">
    <citation type="submission" date="2019-02" db="EMBL/GenBank/DDBJ databases">
        <title>Planctomycetal bacteria perform biofilm scaping via a novel small molecule.</title>
        <authorList>
            <person name="Jeske O."/>
            <person name="Boedeker C."/>
            <person name="Wiegand S."/>
            <person name="Breitling P."/>
            <person name="Kallscheuer N."/>
            <person name="Jogler M."/>
            <person name="Rohde M."/>
            <person name="Petersen J."/>
            <person name="Medema M.H."/>
            <person name="Surup F."/>
            <person name="Jogler C."/>
        </authorList>
    </citation>
    <scope>NUCLEOTIDE SEQUENCE [LARGE SCALE GENOMIC DNA]</scope>
    <source>
        <strain evidence="5 6">Mal15</strain>
    </source>
</reference>